<evidence type="ECO:0000313" key="1">
    <source>
        <dbReference type="EMBL" id="GEU67341.1"/>
    </source>
</evidence>
<dbReference type="AlphaFoldDB" id="A0A6L2M001"/>
<name>A0A6L2M001_TANCI</name>
<protein>
    <submittedName>
        <fullName evidence="1">Uncharacterized protein</fullName>
    </submittedName>
</protein>
<dbReference type="EMBL" id="BKCJ010005546">
    <property type="protein sequence ID" value="GEU67341.1"/>
    <property type="molecule type" value="Genomic_DNA"/>
</dbReference>
<reference evidence="1" key="1">
    <citation type="journal article" date="2019" name="Sci. Rep.">
        <title>Draft genome of Tanacetum cinerariifolium, the natural source of mosquito coil.</title>
        <authorList>
            <person name="Yamashiro T."/>
            <person name="Shiraishi A."/>
            <person name="Satake H."/>
            <person name="Nakayama K."/>
        </authorList>
    </citation>
    <scope>NUCLEOTIDE SEQUENCE</scope>
</reference>
<gene>
    <name evidence="1" type="ORF">Tci_039319</name>
</gene>
<accession>A0A6L2M001</accession>
<comment type="caution">
    <text evidence="1">The sequence shown here is derived from an EMBL/GenBank/DDBJ whole genome shotgun (WGS) entry which is preliminary data.</text>
</comment>
<organism evidence="1">
    <name type="scientific">Tanacetum cinerariifolium</name>
    <name type="common">Dalmatian daisy</name>
    <name type="synonym">Chrysanthemum cinerariifolium</name>
    <dbReference type="NCBI Taxonomy" id="118510"/>
    <lineage>
        <taxon>Eukaryota</taxon>
        <taxon>Viridiplantae</taxon>
        <taxon>Streptophyta</taxon>
        <taxon>Embryophyta</taxon>
        <taxon>Tracheophyta</taxon>
        <taxon>Spermatophyta</taxon>
        <taxon>Magnoliopsida</taxon>
        <taxon>eudicotyledons</taxon>
        <taxon>Gunneridae</taxon>
        <taxon>Pentapetalae</taxon>
        <taxon>asterids</taxon>
        <taxon>campanulids</taxon>
        <taxon>Asterales</taxon>
        <taxon>Asteraceae</taxon>
        <taxon>Asteroideae</taxon>
        <taxon>Anthemideae</taxon>
        <taxon>Anthemidinae</taxon>
        <taxon>Tanacetum</taxon>
    </lineage>
</organism>
<sequence>MGRDTIQLENAVSTISYECLLEFTSEYGIPESLHPELLSPEDFIVEFPEGKVGVYTKFFEFANFRIPISQFLFDILGYYQIHLSQMSVIGAAKDGYHLANDQGKPPRNAIRSPLIR</sequence>
<proteinExistence type="predicted"/>